<evidence type="ECO:0000313" key="1">
    <source>
        <dbReference type="EMBL" id="CAG6675088.1"/>
    </source>
</evidence>
<dbReference type="AlphaFoldDB" id="A0A8D8WWF3"/>
<reference evidence="1" key="1">
    <citation type="submission" date="2021-05" db="EMBL/GenBank/DDBJ databases">
        <authorList>
            <person name="Alioto T."/>
            <person name="Alioto T."/>
            <person name="Gomez Garrido J."/>
        </authorList>
    </citation>
    <scope>NUCLEOTIDE SEQUENCE</scope>
</reference>
<sequence length="189" mass="22625">MAYALRYLKDCRNTFVFNGQTLCDKCEQYRPFYNCFKTLVECSIDGSEVALFEMSFPFENNQEHQAQEEESFYRIQKYFSNCLFSADIKFWIERSKRTGNTLYSYRRECCKHELKLKMKESLGVETALNNPMSYTEFYHIKRDIDSYAFVHTYDNFEEVTSSTLKSIDQGEWFASIDWLVSFRRNSFQS</sequence>
<organism evidence="1">
    <name type="scientific">Cacopsylla melanoneura</name>
    <dbReference type="NCBI Taxonomy" id="428564"/>
    <lineage>
        <taxon>Eukaryota</taxon>
        <taxon>Metazoa</taxon>
        <taxon>Ecdysozoa</taxon>
        <taxon>Arthropoda</taxon>
        <taxon>Hexapoda</taxon>
        <taxon>Insecta</taxon>
        <taxon>Pterygota</taxon>
        <taxon>Neoptera</taxon>
        <taxon>Paraneoptera</taxon>
        <taxon>Hemiptera</taxon>
        <taxon>Sternorrhyncha</taxon>
        <taxon>Psylloidea</taxon>
        <taxon>Psyllidae</taxon>
        <taxon>Psyllinae</taxon>
        <taxon>Cacopsylla</taxon>
    </lineage>
</organism>
<accession>A0A8D8WWF3</accession>
<name>A0A8D8WWF3_9HEMI</name>
<dbReference type="EMBL" id="HBUF01235555">
    <property type="protein sequence ID" value="CAG6675088.1"/>
    <property type="molecule type" value="Transcribed_RNA"/>
</dbReference>
<protein>
    <submittedName>
        <fullName evidence="1">Uncharacterized protein</fullName>
    </submittedName>
</protein>
<proteinExistence type="predicted"/>